<dbReference type="Pfam" id="PF12146">
    <property type="entry name" value="Hydrolase_4"/>
    <property type="match status" value="1"/>
</dbReference>
<dbReference type="Proteomes" id="UP001152747">
    <property type="component" value="Unassembled WGS sequence"/>
</dbReference>
<evidence type="ECO:0000313" key="3">
    <source>
        <dbReference type="EMBL" id="CAI5451010.1"/>
    </source>
</evidence>
<dbReference type="GO" id="GO:0006660">
    <property type="term" value="P:phosphatidylserine catabolic process"/>
    <property type="evidence" value="ECO:0007669"/>
    <property type="project" value="TreeGrafter"/>
</dbReference>
<dbReference type="SUPFAM" id="SSF53474">
    <property type="entry name" value="alpha/beta-Hydrolases"/>
    <property type="match status" value="1"/>
</dbReference>
<comment type="caution">
    <text evidence="3">The sequence shown here is derived from an EMBL/GenBank/DDBJ whole genome shotgun (WGS) entry which is preliminary data.</text>
</comment>
<dbReference type="Gene3D" id="3.40.50.1820">
    <property type="entry name" value="alpha/beta hydrolase"/>
    <property type="match status" value="1"/>
</dbReference>
<protein>
    <recommendedName>
        <fullName evidence="2">Serine aminopeptidase S33 domain-containing protein</fullName>
    </recommendedName>
</protein>
<accession>A0A9P1IS34</accession>
<sequence length="338" mass="38869">MLGYFISILQPVFILIFAFLFFVAVILPILVLLFPHYIQFIFFLNFRRLPNTDYNDISANDVNAVGRSFYIPGKAGKIGVWHMLPRDLSLEYRSKGVHPSDEEMESSLADSKYKIIFYAHGNSFDRTFYHRVELYNVLNNSNYHVICFDYRGYGDSQGTPTEHGIIQDAHTVYSYLKSHSKNNTVIVWGHSMGTGVSCKLVKDLCLAEKPPNGLVLESPFNNLRDAITNHPIFLIFKWMNDFLVDNVIIKPLNSVGLRMESDQRITHISCPILILHAQDDRVLPVKLGRALYKAAKKSDRKVEFREFDSVHNFGHKFICRSPELPEIISQFTKSLEIK</sequence>
<gene>
    <name evidence="3" type="ORF">CAMP_LOCUS13647</name>
</gene>
<dbReference type="EMBL" id="CANHGI010000005">
    <property type="protein sequence ID" value="CAI5451010.1"/>
    <property type="molecule type" value="Genomic_DNA"/>
</dbReference>
<dbReference type="InterPro" id="IPR029058">
    <property type="entry name" value="AB_hydrolase_fold"/>
</dbReference>
<name>A0A9P1IS34_9PELO</name>
<dbReference type="PANTHER" id="PTHR12277:SF194">
    <property type="entry name" value="FI04476P"/>
    <property type="match status" value="1"/>
</dbReference>
<evidence type="ECO:0000259" key="2">
    <source>
        <dbReference type="Pfam" id="PF12146"/>
    </source>
</evidence>
<dbReference type="GO" id="GO:0047372">
    <property type="term" value="F:monoacylglycerol lipase activity"/>
    <property type="evidence" value="ECO:0007669"/>
    <property type="project" value="TreeGrafter"/>
</dbReference>
<feature type="domain" description="Serine aminopeptidase S33" evidence="2">
    <location>
        <begin position="114"/>
        <end position="245"/>
    </location>
</feature>
<organism evidence="3 4">
    <name type="scientific">Caenorhabditis angaria</name>
    <dbReference type="NCBI Taxonomy" id="860376"/>
    <lineage>
        <taxon>Eukaryota</taxon>
        <taxon>Metazoa</taxon>
        <taxon>Ecdysozoa</taxon>
        <taxon>Nematoda</taxon>
        <taxon>Chromadorea</taxon>
        <taxon>Rhabditida</taxon>
        <taxon>Rhabditina</taxon>
        <taxon>Rhabditomorpha</taxon>
        <taxon>Rhabditoidea</taxon>
        <taxon>Rhabditidae</taxon>
        <taxon>Peloderinae</taxon>
        <taxon>Caenorhabditis</taxon>
    </lineage>
</organism>
<reference evidence="3" key="1">
    <citation type="submission" date="2022-11" db="EMBL/GenBank/DDBJ databases">
        <authorList>
            <person name="Kikuchi T."/>
        </authorList>
    </citation>
    <scope>NUCLEOTIDE SEQUENCE</scope>
    <source>
        <strain evidence="3">PS1010</strain>
    </source>
</reference>
<evidence type="ECO:0000313" key="4">
    <source>
        <dbReference type="Proteomes" id="UP001152747"/>
    </source>
</evidence>
<dbReference type="OrthoDB" id="10249433at2759"/>
<dbReference type="PANTHER" id="PTHR12277">
    <property type="entry name" value="ALPHA/BETA HYDROLASE DOMAIN-CONTAINING PROTEIN"/>
    <property type="match status" value="1"/>
</dbReference>
<dbReference type="GO" id="GO:0004622">
    <property type="term" value="F:phosphatidylcholine lysophospholipase activity"/>
    <property type="evidence" value="ECO:0007669"/>
    <property type="project" value="TreeGrafter"/>
</dbReference>
<dbReference type="AlphaFoldDB" id="A0A9P1IS34"/>
<feature type="transmembrane region" description="Helical" evidence="1">
    <location>
        <begin position="12"/>
        <end position="38"/>
    </location>
</feature>
<evidence type="ECO:0000256" key="1">
    <source>
        <dbReference type="SAM" id="Phobius"/>
    </source>
</evidence>
<dbReference type="GO" id="GO:0052651">
    <property type="term" value="P:monoacylglycerol catabolic process"/>
    <property type="evidence" value="ECO:0007669"/>
    <property type="project" value="TreeGrafter"/>
</dbReference>
<dbReference type="GO" id="GO:0005789">
    <property type="term" value="C:endoplasmic reticulum membrane"/>
    <property type="evidence" value="ECO:0007669"/>
    <property type="project" value="TreeGrafter"/>
</dbReference>
<keyword evidence="1" id="KW-1133">Transmembrane helix</keyword>
<dbReference type="InterPro" id="IPR022742">
    <property type="entry name" value="Hydrolase_4"/>
</dbReference>
<keyword evidence="1" id="KW-0812">Transmembrane</keyword>
<keyword evidence="1" id="KW-0472">Membrane</keyword>
<keyword evidence="4" id="KW-1185">Reference proteome</keyword>
<proteinExistence type="predicted"/>